<comment type="subcellular location">
    <subcellularLocation>
        <location evidence="1">Membrane</location>
        <topology evidence="1">Multi-pass membrane protein</topology>
    </subcellularLocation>
</comment>
<dbReference type="PANTHER" id="PTHR23112:SF37">
    <property type="entry name" value="G PROTEIN-COUPLED RECEPTOR GPR1"/>
    <property type="match status" value="1"/>
</dbReference>
<dbReference type="InterPro" id="IPR023041">
    <property type="entry name" value="Glucose_rcpt_Git3-like_N"/>
</dbReference>
<dbReference type="EMBL" id="FJOG01000023">
    <property type="protein sequence ID" value="CZR63496.1"/>
    <property type="molecule type" value="Genomic_DNA"/>
</dbReference>
<feature type="transmembrane region" description="Helical" evidence="6">
    <location>
        <begin position="480"/>
        <end position="501"/>
    </location>
</feature>
<evidence type="ECO:0000256" key="4">
    <source>
        <dbReference type="ARBA" id="ARBA00023136"/>
    </source>
</evidence>
<feature type="compositionally biased region" description="Polar residues" evidence="5">
    <location>
        <begin position="287"/>
        <end position="298"/>
    </location>
</feature>
<feature type="transmembrane region" description="Helical" evidence="6">
    <location>
        <begin position="151"/>
        <end position="174"/>
    </location>
</feature>
<dbReference type="PROSITE" id="PS50262">
    <property type="entry name" value="G_PROTEIN_RECEP_F1_2"/>
    <property type="match status" value="1"/>
</dbReference>
<gene>
    <name evidence="8" type="ORF">PAC_13393</name>
</gene>
<reference evidence="8 9" key="1">
    <citation type="submission" date="2016-03" db="EMBL/GenBank/DDBJ databases">
        <authorList>
            <person name="Ploux O."/>
        </authorList>
    </citation>
    <scope>NUCLEOTIDE SEQUENCE [LARGE SCALE GENOMIC DNA]</scope>
    <source>
        <strain evidence="8 9">UAMH 11012</strain>
    </source>
</reference>
<name>A0A1L7XEU8_9HELO</name>
<dbReference type="InterPro" id="IPR022596">
    <property type="entry name" value="GPR1/2/3_C"/>
</dbReference>
<dbReference type="SUPFAM" id="SSF81321">
    <property type="entry name" value="Family A G protein-coupled receptor-like"/>
    <property type="match status" value="1"/>
</dbReference>
<evidence type="ECO:0000259" key="7">
    <source>
        <dbReference type="PROSITE" id="PS50262"/>
    </source>
</evidence>
<evidence type="ECO:0000313" key="8">
    <source>
        <dbReference type="EMBL" id="CZR63496.1"/>
    </source>
</evidence>
<feature type="transmembrane region" description="Helical" evidence="6">
    <location>
        <begin position="40"/>
        <end position="64"/>
    </location>
</feature>
<feature type="region of interest" description="Disordered" evidence="5">
    <location>
        <begin position="617"/>
        <end position="668"/>
    </location>
</feature>
<evidence type="ECO:0000313" key="9">
    <source>
        <dbReference type="Proteomes" id="UP000184330"/>
    </source>
</evidence>
<keyword evidence="9" id="KW-1185">Reference proteome</keyword>
<dbReference type="GO" id="GO:0007189">
    <property type="term" value="P:adenylate cyclase-activating G protein-coupled receptor signaling pathway"/>
    <property type="evidence" value="ECO:0007669"/>
    <property type="project" value="TreeGrafter"/>
</dbReference>
<keyword evidence="2 6" id="KW-0812">Transmembrane</keyword>
<accession>A0A1L7XEU8</accession>
<dbReference type="GO" id="GO:0005886">
    <property type="term" value="C:plasma membrane"/>
    <property type="evidence" value="ECO:0007669"/>
    <property type="project" value="TreeGrafter"/>
</dbReference>
<feature type="region of interest" description="Disordered" evidence="5">
    <location>
        <begin position="238"/>
        <end position="301"/>
    </location>
</feature>
<keyword evidence="8" id="KW-0675">Receptor</keyword>
<keyword evidence="3 6" id="KW-1133">Transmembrane helix</keyword>
<dbReference type="PANTHER" id="PTHR23112">
    <property type="entry name" value="G PROTEIN-COUPLED RECEPTOR 157-RELATED"/>
    <property type="match status" value="1"/>
</dbReference>
<feature type="transmembrane region" description="Helical" evidence="6">
    <location>
        <begin position="114"/>
        <end position="139"/>
    </location>
</feature>
<dbReference type="InterPro" id="IPR017452">
    <property type="entry name" value="GPCR_Rhodpsn_7TM"/>
</dbReference>
<feature type="compositionally biased region" description="Pro residues" evidence="5">
    <location>
        <begin position="340"/>
        <end position="354"/>
    </location>
</feature>
<evidence type="ECO:0000256" key="2">
    <source>
        <dbReference type="ARBA" id="ARBA00022692"/>
    </source>
</evidence>
<sequence length="668" mass="73472">MAPFSSGMVNAVHDLRLESRGLGGNNTSTAPSLSPSQGNILQILALIFSAISVASAMLAFLWFIKMRRTFRHDLIMLLIQSDMFKALWFMIYPIVVFARGPVPDSSTFCQVSGFFLSLGIEASDFAVLMIAIHTALYIFRPRSSSGEGGLFPYRHIAYTLWIILPVLSASLAFINNQEAYIADGTYCYLPVRPFWYRLALAWIPRYIIFIFILGIYASIYYYVRYKFNGFSKDGGAHSGTAKPTSTAGGAQRSAKRTVPPTPTLISHGLIPESRQSSTADNGGRKPSISTIESDSPPKSSRVGAHRFIWGSFSAGNGLPPSPPSESSNDVDVDSFIGPSTPRPLPPTSPQPITPRPGGSEDANAALTSRATSWRDGFVRRFSPHNLSGSSSGKHSIVDIFAILRNHPDSSNTPTPISQLQLLNSRGQTFAEAEMIRTRDKIRRQLRFLFIYPLVYIGMWILPFASHVLQYDDRFATNPPFGLTCVTTVCISCQAAVDCWLFSTREKPWRQIPGTDGSFWASLKLWSGWGGMGKPRGTHGPGKTREEMVREARAAYQRRDEELAQRRTLTDLSATAGESPRRGGRSWWESAGVDGAMSPVSEEVSNPMEDVVSPGIEEALSDDTTLRDPPALRTISWEDGGDTSTDTIVHNDLTETETAQSPSAWMGKK</sequence>
<dbReference type="Gene3D" id="1.20.1070.10">
    <property type="entry name" value="Rhodopsin 7-helix transmembrane proteins"/>
    <property type="match status" value="1"/>
</dbReference>
<organism evidence="8 9">
    <name type="scientific">Phialocephala subalpina</name>
    <dbReference type="NCBI Taxonomy" id="576137"/>
    <lineage>
        <taxon>Eukaryota</taxon>
        <taxon>Fungi</taxon>
        <taxon>Dikarya</taxon>
        <taxon>Ascomycota</taxon>
        <taxon>Pezizomycotina</taxon>
        <taxon>Leotiomycetes</taxon>
        <taxon>Helotiales</taxon>
        <taxon>Mollisiaceae</taxon>
        <taxon>Phialocephala</taxon>
        <taxon>Phialocephala fortinii species complex</taxon>
    </lineage>
</organism>
<feature type="region of interest" description="Disordered" evidence="5">
    <location>
        <begin position="557"/>
        <end position="589"/>
    </location>
</feature>
<feature type="region of interest" description="Disordered" evidence="5">
    <location>
        <begin position="314"/>
        <end position="364"/>
    </location>
</feature>
<protein>
    <submittedName>
        <fullName evidence="8">Related to G protein-coupled receptor</fullName>
    </submittedName>
</protein>
<feature type="transmembrane region" description="Helical" evidence="6">
    <location>
        <begin position="84"/>
        <end position="102"/>
    </location>
</feature>
<dbReference type="OrthoDB" id="5368598at2759"/>
<evidence type="ECO:0000256" key="1">
    <source>
        <dbReference type="ARBA" id="ARBA00004141"/>
    </source>
</evidence>
<feature type="transmembrane region" description="Helical" evidence="6">
    <location>
        <begin position="194"/>
        <end position="223"/>
    </location>
</feature>
<dbReference type="AlphaFoldDB" id="A0A1L7XEU8"/>
<dbReference type="STRING" id="576137.A0A1L7XEU8"/>
<evidence type="ECO:0000256" key="3">
    <source>
        <dbReference type="ARBA" id="ARBA00022989"/>
    </source>
</evidence>
<feature type="transmembrane region" description="Helical" evidence="6">
    <location>
        <begin position="448"/>
        <end position="468"/>
    </location>
</feature>
<dbReference type="Proteomes" id="UP000184330">
    <property type="component" value="Unassembled WGS sequence"/>
</dbReference>
<evidence type="ECO:0000256" key="5">
    <source>
        <dbReference type="SAM" id="MobiDB-lite"/>
    </source>
</evidence>
<keyword evidence="4 6" id="KW-0472">Membrane</keyword>
<evidence type="ECO:0000256" key="6">
    <source>
        <dbReference type="SAM" id="Phobius"/>
    </source>
</evidence>
<dbReference type="GO" id="GO:0004930">
    <property type="term" value="F:G protein-coupled receptor activity"/>
    <property type="evidence" value="ECO:0007669"/>
    <property type="project" value="TreeGrafter"/>
</dbReference>
<feature type="compositionally biased region" description="Basic and acidic residues" evidence="5">
    <location>
        <begin position="557"/>
        <end position="568"/>
    </location>
</feature>
<feature type="domain" description="G-protein coupled receptors family 1 profile" evidence="7">
    <location>
        <begin position="38"/>
        <end position="224"/>
    </location>
</feature>
<proteinExistence type="predicted"/>
<dbReference type="Pfam" id="PF11710">
    <property type="entry name" value="Git3"/>
    <property type="match status" value="1"/>
</dbReference>
<dbReference type="Pfam" id="PF11970">
    <property type="entry name" value="GPR_Gpa2_C"/>
    <property type="match status" value="1"/>
</dbReference>